<feature type="domain" description="DUF4283" evidence="1">
    <location>
        <begin position="34"/>
        <end position="84"/>
    </location>
</feature>
<gene>
    <name evidence="2" type="ORF">GOBAR_AA27842</name>
</gene>
<dbReference type="AlphaFoldDB" id="A0A2P5WP10"/>
<dbReference type="Pfam" id="PF14111">
    <property type="entry name" value="DUF4283"/>
    <property type="match status" value="1"/>
</dbReference>
<organism evidence="2 3">
    <name type="scientific">Gossypium barbadense</name>
    <name type="common">Sea Island cotton</name>
    <name type="synonym">Hibiscus barbadensis</name>
    <dbReference type="NCBI Taxonomy" id="3634"/>
    <lineage>
        <taxon>Eukaryota</taxon>
        <taxon>Viridiplantae</taxon>
        <taxon>Streptophyta</taxon>
        <taxon>Embryophyta</taxon>
        <taxon>Tracheophyta</taxon>
        <taxon>Spermatophyta</taxon>
        <taxon>Magnoliopsida</taxon>
        <taxon>eudicotyledons</taxon>
        <taxon>Gunneridae</taxon>
        <taxon>Pentapetalae</taxon>
        <taxon>rosids</taxon>
        <taxon>malvids</taxon>
        <taxon>Malvales</taxon>
        <taxon>Malvaceae</taxon>
        <taxon>Malvoideae</taxon>
        <taxon>Gossypium</taxon>
    </lineage>
</organism>
<proteinExistence type="predicted"/>
<name>A0A2P5WP10_GOSBA</name>
<reference evidence="2 3" key="1">
    <citation type="submission" date="2015-01" db="EMBL/GenBank/DDBJ databases">
        <title>Genome of allotetraploid Gossypium barbadense reveals genomic plasticity and fiber elongation in cotton evolution.</title>
        <authorList>
            <person name="Chen X."/>
            <person name="Liu X."/>
            <person name="Zhao B."/>
            <person name="Zheng H."/>
            <person name="Hu Y."/>
            <person name="Lu G."/>
            <person name="Yang C."/>
            <person name="Chen J."/>
            <person name="Shan C."/>
            <person name="Zhang L."/>
            <person name="Zhou Y."/>
            <person name="Wang L."/>
            <person name="Guo W."/>
            <person name="Bai Y."/>
            <person name="Ruan J."/>
            <person name="Shangguan X."/>
            <person name="Mao Y."/>
            <person name="Jiang J."/>
            <person name="Zhu Y."/>
            <person name="Lei J."/>
            <person name="Kang H."/>
            <person name="Chen S."/>
            <person name="He X."/>
            <person name="Wang R."/>
            <person name="Wang Y."/>
            <person name="Chen J."/>
            <person name="Wang L."/>
            <person name="Yu S."/>
            <person name="Wang B."/>
            <person name="Wei J."/>
            <person name="Song S."/>
            <person name="Lu X."/>
            <person name="Gao Z."/>
            <person name="Gu W."/>
            <person name="Deng X."/>
            <person name="Ma D."/>
            <person name="Wang S."/>
            <person name="Liang W."/>
            <person name="Fang L."/>
            <person name="Cai C."/>
            <person name="Zhu X."/>
            <person name="Zhou B."/>
            <person name="Zhang Y."/>
            <person name="Chen Z."/>
            <person name="Xu S."/>
            <person name="Zhu R."/>
            <person name="Wang S."/>
            <person name="Zhang T."/>
            <person name="Zhao G."/>
        </authorList>
    </citation>
    <scope>NUCLEOTIDE SEQUENCE [LARGE SCALE GENOMIC DNA]</scope>
    <source>
        <strain evidence="3">cv. Xinhai21</strain>
        <tissue evidence="2">Leaf</tissue>
    </source>
</reference>
<dbReference type="Proteomes" id="UP000239757">
    <property type="component" value="Unassembled WGS sequence"/>
</dbReference>
<dbReference type="InterPro" id="IPR040256">
    <property type="entry name" value="At4g02000-like"/>
</dbReference>
<evidence type="ECO:0000313" key="2">
    <source>
        <dbReference type="EMBL" id="PPR92830.1"/>
    </source>
</evidence>
<accession>A0A2P5WP10</accession>
<evidence type="ECO:0000313" key="3">
    <source>
        <dbReference type="Proteomes" id="UP000239757"/>
    </source>
</evidence>
<dbReference type="PANTHER" id="PTHR31286">
    <property type="entry name" value="GLYCINE-RICH CELL WALL STRUCTURAL PROTEIN 1.8-LIKE"/>
    <property type="match status" value="1"/>
</dbReference>
<evidence type="ECO:0000259" key="1">
    <source>
        <dbReference type="Pfam" id="PF14111"/>
    </source>
</evidence>
<dbReference type="OrthoDB" id="1743559at2759"/>
<dbReference type="PANTHER" id="PTHR31286:SF153">
    <property type="entry name" value="DUF4283 DOMAIN PROTEIN"/>
    <property type="match status" value="1"/>
</dbReference>
<dbReference type="EMBL" id="KZ666938">
    <property type="protein sequence ID" value="PPR92830.1"/>
    <property type="molecule type" value="Genomic_DNA"/>
</dbReference>
<dbReference type="InterPro" id="IPR025558">
    <property type="entry name" value="DUF4283"/>
</dbReference>
<protein>
    <recommendedName>
        <fullName evidence="1">DUF4283 domain-containing protein</fullName>
    </recommendedName>
</protein>
<sequence length="299" mass="33669">MLVFTVVQFMEDELANLSISDEEEEALQEKTAHPTGGICITDLGNKCYIFQLFNEVDVQRVIVGTPWFFNSHLLLLHRIQKGENLSVLLLNFSEFWVQIHELPTGLMSESIARQFGDFLGKFLDYDTSISFSGNKTYMRIRVRLDVTAPLKRKNKIQRSTVVSRWLREADGSQCQVENMGSPNHSNSINWEMNSSRNFGRDFGDKMSNPNLIPLGSNQQYSINGNNNGSSLGKSISFVDRLENGPIKMVVEEENDSLTAVKGKKWQRLVISPNDPLGFNVEYGTIDLMASSGGQSSRSQ</sequence>